<proteinExistence type="predicted"/>
<dbReference type="EMBL" id="JANEYG010000054">
    <property type="protein sequence ID" value="KAJ8915365.1"/>
    <property type="molecule type" value="Genomic_DNA"/>
</dbReference>
<evidence type="ECO:0008006" key="3">
    <source>
        <dbReference type="Google" id="ProtNLM"/>
    </source>
</evidence>
<name>A0AAV8VNH5_9CUCU</name>
<accession>A0AAV8VNH5</accession>
<sequence length="564" mass="64753">MPKITIRKYYNRVNRQNLMRSPHQLKEPDVLEPDNNNQIKQQAQQVGDPQKLIGTWAIKYNITHVSLNALLHLLKLISPEVFPSDARTLLKTKREVHTKCVDPGVYFHFGVEHCLEKLMSKSTNLFLAEHSEIEILINIVGLPLSKSSSYKKNKKNVDMIGIYHGYEKPKSANCFLEDFVKDVSDALSLTNKHYSVKICAFVCDAPAKSFITYTKGHSGYSSCTKCYIEGDNINRRVCFPHCNNPRIRTDAEFRAKLQEDHHNGTSILQNIPNLDMVTNFPLDYMHLICLRVVKKLIVTLWSCGKPPAKLSYNQLSQISGRLINLSSNMPIEFNRKPRSLLEAKRWKATEFRQFLFYNSCGFRTAIPEIRRSCVLTNTLSPDKYLNFVCLHVSATILSSSSYADYIDYADSLLVYFVNTFITLYKPEYVSHNIHNLLHIAQDVKNLGTLDNFGAFEFENYLQSIIRLVRKNNSPLAQIIKRKSEQDIIVNSGDSKSESYTPYVTNKHFEGPTLINKSYLDQYQKIFFQNFQIHTSEPNNCCMLKNGDIILVKNIISSVNTFTII</sequence>
<keyword evidence="2" id="KW-1185">Reference proteome</keyword>
<protein>
    <recommendedName>
        <fullName evidence="3">Transposase</fullName>
    </recommendedName>
</protein>
<evidence type="ECO:0000313" key="1">
    <source>
        <dbReference type="EMBL" id="KAJ8915365.1"/>
    </source>
</evidence>
<reference evidence="1 2" key="1">
    <citation type="journal article" date="2023" name="Insect Mol. Biol.">
        <title>Genome sequencing provides insights into the evolution of gene families encoding plant cell wall-degrading enzymes in longhorned beetles.</title>
        <authorList>
            <person name="Shin N.R."/>
            <person name="Okamura Y."/>
            <person name="Kirsch R."/>
            <person name="Pauchet Y."/>
        </authorList>
    </citation>
    <scope>NUCLEOTIDE SEQUENCE [LARGE SCALE GENOMIC DNA]</scope>
    <source>
        <strain evidence="1">EAD_L_NR</strain>
    </source>
</reference>
<evidence type="ECO:0000313" key="2">
    <source>
        <dbReference type="Proteomes" id="UP001159042"/>
    </source>
</evidence>
<dbReference type="Proteomes" id="UP001159042">
    <property type="component" value="Unassembled WGS sequence"/>
</dbReference>
<gene>
    <name evidence="1" type="ORF">NQ315_008252</name>
</gene>
<organism evidence="1 2">
    <name type="scientific">Exocentrus adspersus</name>
    <dbReference type="NCBI Taxonomy" id="1586481"/>
    <lineage>
        <taxon>Eukaryota</taxon>
        <taxon>Metazoa</taxon>
        <taxon>Ecdysozoa</taxon>
        <taxon>Arthropoda</taxon>
        <taxon>Hexapoda</taxon>
        <taxon>Insecta</taxon>
        <taxon>Pterygota</taxon>
        <taxon>Neoptera</taxon>
        <taxon>Endopterygota</taxon>
        <taxon>Coleoptera</taxon>
        <taxon>Polyphaga</taxon>
        <taxon>Cucujiformia</taxon>
        <taxon>Chrysomeloidea</taxon>
        <taxon>Cerambycidae</taxon>
        <taxon>Lamiinae</taxon>
        <taxon>Acanthocinini</taxon>
        <taxon>Exocentrus</taxon>
    </lineage>
</organism>
<dbReference type="PANTHER" id="PTHR33053">
    <property type="entry name" value="PROTEIN, PUTATIVE-RELATED"/>
    <property type="match status" value="1"/>
</dbReference>
<dbReference type="AlphaFoldDB" id="A0AAV8VNH5"/>
<comment type="caution">
    <text evidence="1">The sequence shown here is derived from an EMBL/GenBank/DDBJ whole genome shotgun (WGS) entry which is preliminary data.</text>
</comment>
<dbReference type="PANTHER" id="PTHR33053:SF24">
    <property type="entry name" value="TRANSPOSASE DOMAIN-CONTAINING PROTEIN"/>
    <property type="match status" value="1"/>
</dbReference>